<evidence type="ECO:0000313" key="10">
    <source>
        <dbReference type="EMBL" id="RIX34675.1"/>
    </source>
</evidence>
<dbReference type="PANTHER" id="PTHR33991">
    <property type="entry name" value="DNA REPAIR PROTEIN RECO"/>
    <property type="match status" value="1"/>
</dbReference>
<dbReference type="RefSeq" id="WP_052337526.1">
    <property type="nucleotide sequence ID" value="NZ_CBCRUA010000033.1"/>
</dbReference>
<proteinExistence type="inferred from homology"/>
<dbReference type="Proteomes" id="UP000285278">
    <property type="component" value="Unassembled WGS sequence"/>
</dbReference>
<dbReference type="InterPro" id="IPR042242">
    <property type="entry name" value="RecO_C"/>
</dbReference>
<dbReference type="Gene3D" id="2.40.50.140">
    <property type="entry name" value="Nucleic acid-binding proteins"/>
    <property type="match status" value="1"/>
</dbReference>
<dbReference type="SUPFAM" id="SSF57863">
    <property type="entry name" value="ArfGap/RecO-like zinc finger"/>
    <property type="match status" value="1"/>
</dbReference>
<evidence type="ECO:0000256" key="5">
    <source>
        <dbReference type="ARBA" id="ARBA00023172"/>
    </source>
</evidence>
<dbReference type="PANTHER" id="PTHR33991:SF1">
    <property type="entry name" value="DNA REPAIR PROTEIN RECO"/>
    <property type="match status" value="1"/>
</dbReference>
<gene>
    <name evidence="8 10" type="primary">recO</name>
    <name evidence="10" type="ORF">D3M95_07305</name>
</gene>
<dbReference type="NCBIfam" id="TIGR00613">
    <property type="entry name" value="reco"/>
    <property type="match status" value="1"/>
</dbReference>
<dbReference type="GO" id="GO:0006302">
    <property type="term" value="P:double-strand break repair"/>
    <property type="evidence" value="ECO:0007669"/>
    <property type="project" value="TreeGrafter"/>
</dbReference>
<dbReference type="Pfam" id="PF02565">
    <property type="entry name" value="RecO_C"/>
    <property type="match status" value="1"/>
</dbReference>
<keyword evidence="6 8" id="KW-0234">DNA repair</keyword>
<keyword evidence="5 8" id="KW-0233">DNA recombination</keyword>
<evidence type="ECO:0000256" key="3">
    <source>
        <dbReference type="ARBA" id="ARBA00021310"/>
    </source>
</evidence>
<dbReference type="Gene3D" id="1.20.1440.120">
    <property type="entry name" value="Recombination protein O, C-terminal domain"/>
    <property type="match status" value="1"/>
</dbReference>
<sequence>MPVSSARGAGRSRPNFRDEAFVVRTHKLGEADLILVLLTKEHGIVRGVAKGIRKTRSRFGARLDRFSRVNVQLYPGRSLYSITDAATVATYAPPLIADVDRYYAGSAALEMAQLFASEPSAADEIFLLLDATLRLLSTDDLCGLTPVSVVDRFVLQCLDVAGWAPSLVDCAQCGAPGPHRAFHAGAGGAVCVRCRPPGAFTPPPQAMRGLWMLSKGRLGEAATIFGDANLAATAHDLLLAHVRQQLEVPCPVYAAL</sequence>
<dbReference type="OrthoDB" id="9812244at2"/>
<dbReference type="HAMAP" id="MF_00201">
    <property type="entry name" value="RecO"/>
    <property type="match status" value="1"/>
</dbReference>
<evidence type="ECO:0000256" key="2">
    <source>
        <dbReference type="ARBA" id="ARBA00007452"/>
    </source>
</evidence>
<dbReference type="EMBL" id="QXJK01000006">
    <property type="protein sequence ID" value="RIX34675.1"/>
    <property type="molecule type" value="Genomic_DNA"/>
</dbReference>
<dbReference type="GO" id="GO:0006310">
    <property type="term" value="P:DNA recombination"/>
    <property type="evidence" value="ECO:0007669"/>
    <property type="project" value="UniProtKB-UniRule"/>
</dbReference>
<dbReference type="STRING" id="1451189.CFAL_03535"/>
<feature type="domain" description="DNA replication/recombination mediator RecO N-terminal" evidence="9">
    <location>
        <begin position="16"/>
        <end position="91"/>
    </location>
</feature>
<dbReference type="InterPro" id="IPR003717">
    <property type="entry name" value="RecO"/>
</dbReference>
<reference evidence="10 11" key="1">
    <citation type="submission" date="2018-09" db="EMBL/GenBank/DDBJ databases">
        <title>Optimization and identification of Corynebacterium falsenii FN1-14 from fish paste.</title>
        <authorList>
            <person name="Daroonpunt R."/>
            <person name="Tanasupawat S."/>
        </authorList>
    </citation>
    <scope>NUCLEOTIDE SEQUENCE [LARGE SCALE GENOMIC DNA]</scope>
    <source>
        <strain evidence="10 11">FN1-14</strain>
    </source>
</reference>
<evidence type="ECO:0000256" key="4">
    <source>
        <dbReference type="ARBA" id="ARBA00022763"/>
    </source>
</evidence>
<evidence type="ECO:0000256" key="1">
    <source>
        <dbReference type="ARBA" id="ARBA00003065"/>
    </source>
</evidence>
<comment type="similarity">
    <text evidence="2 8">Belongs to the RecO family.</text>
</comment>
<dbReference type="InterPro" id="IPR022572">
    <property type="entry name" value="DNA_rep/recomb_RecO_N"/>
</dbReference>
<dbReference type="GO" id="GO:0043590">
    <property type="term" value="C:bacterial nucleoid"/>
    <property type="evidence" value="ECO:0007669"/>
    <property type="project" value="TreeGrafter"/>
</dbReference>
<accession>A0A418Q753</accession>
<comment type="caution">
    <text evidence="10">The sequence shown here is derived from an EMBL/GenBank/DDBJ whole genome shotgun (WGS) entry which is preliminary data.</text>
</comment>
<keyword evidence="4 8" id="KW-0227">DNA damage</keyword>
<evidence type="ECO:0000256" key="6">
    <source>
        <dbReference type="ARBA" id="ARBA00023204"/>
    </source>
</evidence>
<evidence type="ECO:0000259" key="9">
    <source>
        <dbReference type="Pfam" id="PF11967"/>
    </source>
</evidence>
<comment type="function">
    <text evidence="1 8">Involved in DNA repair and RecF pathway recombination.</text>
</comment>
<dbReference type="InterPro" id="IPR012340">
    <property type="entry name" value="NA-bd_OB-fold"/>
</dbReference>
<protein>
    <recommendedName>
        <fullName evidence="3 8">DNA repair protein RecO</fullName>
    </recommendedName>
    <alternativeName>
        <fullName evidence="7 8">Recombination protein O</fullName>
    </alternativeName>
</protein>
<evidence type="ECO:0000313" key="11">
    <source>
        <dbReference type="Proteomes" id="UP000285278"/>
    </source>
</evidence>
<dbReference type="Pfam" id="PF11967">
    <property type="entry name" value="RecO_N"/>
    <property type="match status" value="1"/>
</dbReference>
<evidence type="ECO:0000256" key="7">
    <source>
        <dbReference type="ARBA" id="ARBA00033409"/>
    </source>
</evidence>
<keyword evidence="11" id="KW-1185">Reference proteome</keyword>
<dbReference type="SUPFAM" id="SSF50249">
    <property type="entry name" value="Nucleic acid-binding proteins"/>
    <property type="match status" value="1"/>
</dbReference>
<evidence type="ECO:0000256" key="8">
    <source>
        <dbReference type="HAMAP-Rule" id="MF_00201"/>
    </source>
</evidence>
<dbReference type="AlphaFoldDB" id="A0A418Q753"/>
<dbReference type="InterPro" id="IPR037278">
    <property type="entry name" value="ARFGAP/RecO"/>
</dbReference>
<name>A0A418Q753_9CORY</name>
<organism evidence="10 11">
    <name type="scientific">Corynebacterium falsenii</name>
    <dbReference type="NCBI Taxonomy" id="108486"/>
    <lineage>
        <taxon>Bacteria</taxon>
        <taxon>Bacillati</taxon>
        <taxon>Actinomycetota</taxon>
        <taxon>Actinomycetes</taxon>
        <taxon>Mycobacteriales</taxon>
        <taxon>Corynebacteriaceae</taxon>
        <taxon>Corynebacterium</taxon>
    </lineage>
</organism>